<gene>
    <name evidence="1" type="ORF">PG991_002449</name>
</gene>
<sequence>NVDLKLEGFSLTSGTSDTHPQPGSVVSFLTRAIAPREHCSPAGAHHHHHPGRPPRTPPLASRGFFLALLLPFTSSSSYLPALCTVDSLLSYRRFLFNATAGLATLQLYFLFETDYYFILRHLVV</sequence>
<accession>A0ABR1SGN4</accession>
<name>A0ABR1SGN4_9PEZI</name>
<reference evidence="1 2" key="1">
    <citation type="submission" date="2023-01" db="EMBL/GenBank/DDBJ databases">
        <title>Analysis of 21 Apiospora genomes using comparative genomics revels a genus with tremendous synthesis potential of carbohydrate active enzymes and secondary metabolites.</title>
        <authorList>
            <person name="Sorensen T."/>
        </authorList>
    </citation>
    <scope>NUCLEOTIDE SEQUENCE [LARGE SCALE GENOMIC DNA]</scope>
    <source>
        <strain evidence="1 2">CBS 20057</strain>
    </source>
</reference>
<protein>
    <submittedName>
        <fullName evidence="1">Uncharacterized protein</fullName>
    </submittedName>
</protein>
<keyword evidence="2" id="KW-1185">Reference proteome</keyword>
<feature type="non-terminal residue" evidence="1">
    <location>
        <position position="1"/>
    </location>
</feature>
<organism evidence="1 2">
    <name type="scientific">Apiospora marii</name>
    <dbReference type="NCBI Taxonomy" id="335849"/>
    <lineage>
        <taxon>Eukaryota</taxon>
        <taxon>Fungi</taxon>
        <taxon>Dikarya</taxon>
        <taxon>Ascomycota</taxon>
        <taxon>Pezizomycotina</taxon>
        <taxon>Sordariomycetes</taxon>
        <taxon>Xylariomycetidae</taxon>
        <taxon>Amphisphaeriales</taxon>
        <taxon>Apiosporaceae</taxon>
        <taxon>Apiospora</taxon>
    </lineage>
</organism>
<comment type="caution">
    <text evidence="1">The sequence shown here is derived from an EMBL/GenBank/DDBJ whole genome shotgun (WGS) entry which is preliminary data.</text>
</comment>
<dbReference type="Proteomes" id="UP001396898">
    <property type="component" value="Unassembled WGS sequence"/>
</dbReference>
<proteinExistence type="predicted"/>
<evidence type="ECO:0000313" key="1">
    <source>
        <dbReference type="EMBL" id="KAK8033051.1"/>
    </source>
</evidence>
<evidence type="ECO:0000313" key="2">
    <source>
        <dbReference type="Proteomes" id="UP001396898"/>
    </source>
</evidence>
<dbReference type="EMBL" id="JAQQWI010000006">
    <property type="protein sequence ID" value="KAK8033051.1"/>
    <property type="molecule type" value="Genomic_DNA"/>
</dbReference>